<feature type="chain" id="PRO_5044850881" evidence="1">
    <location>
        <begin position="30"/>
        <end position="127"/>
    </location>
</feature>
<evidence type="ECO:0000313" key="3">
    <source>
        <dbReference type="Proteomes" id="UP001604277"/>
    </source>
</evidence>
<organism evidence="2 3">
    <name type="scientific">Forsythia ovata</name>
    <dbReference type="NCBI Taxonomy" id="205694"/>
    <lineage>
        <taxon>Eukaryota</taxon>
        <taxon>Viridiplantae</taxon>
        <taxon>Streptophyta</taxon>
        <taxon>Embryophyta</taxon>
        <taxon>Tracheophyta</taxon>
        <taxon>Spermatophyta</taxon>
        <taxon>Magnoliopsida</taxon>
        <taxon>eudicotyledons</taxon>
        <taxon>Gunneridae</taxon>
        <taxon>Pentapetalae</taxon>
        <taxon>asterids</taxon>
        <taxon>lamiids</taxon>
        <taxon>Lamiales</taxon>
        <taxon>Oleaceae</taxon>
        <taxon>Forsythieae</taxon>
        <taxon>Forsythia</taxon>
    </lineage>
</organism>
<accession>A0ABD1T5J1</accession>
<keyword evidence="3" id="KW-1185">Reference proteome</keyword>
<gene>
    <name evidence="2" type="ORF">Fot_31651</name>
</gene>
<dbReference type="EMBL" id="JBFOLJ010000009">
    <property type="protein sequence ID" value="KAL2508004.1"/>
    <property type="molecule type" value="Genomic_DNA"/>
</dbReference>
<evidence type="ECO:0000313" key="2">
    <source>
        <dbReference type="EMBL" id="KAL2508004.1"/>
    </source>
</evidence>
<proteinExistence type="predicted"/>
<protein>
    <submittedName>
        <fullName evidence="2">Defensin-like protein</fullName>
    </submittedName>
</protein>
<comment type="caution">
    <text evidence="2">The sequence shown here is derived from an EMBL/GenBank/DDBJ whole genome shotgun (WGS) entry which is preliminary data.</text>
</comment>
<reference evidence="3" key="1">
    <citation type="submission" date="2024-07" db="EMBL/GenBank/DDBJ databases">
        <title>Two chromosome-level genome assemblies of Korean endemic species Abeliophyllum distichum and Forsythia ovata (Oleaceae).</title>
        <authorList>
            <person name="Jang H."/>
        </authorList>
    </citation>
    <scope>NUCLEOTIDE SEQUENCE [LARGE SCALE GENOMIC DNA]</scope>
</reference>
<name>A0ABD1T5J1_9LAMI</name>
<keyword evidence="1" id="KW-0732">Signal</keyword>
<feature type="signal peptide" evidence="1">
    <location>
        <begin position="1"/>
        <end position="29"/>
    </location>
</feature>
<evidence type="ECO:0000256" key="1">
    <source>
        <dbReference type="SAM" id="SignalP"/>
    </source>
</evidence>
<dbReference type="AlphaFoldDB" id="A0ABD1T5J1"/>
<dbReference type="InterPro" id="IPR036574">
    <property type="entry name" value="Scorpion_toxin-like_sf"/>
</dbReference>
<dbReference type="Gene3D" id="3.30.30.10">
    <property type="entry name" value="Knottin, scorpion toxin-like"/>
    <property type="match status" value="1"/>
</dbReference>
<sequence length="127" mass="13915">MDTKKVSSVRTSLFIGLICMALLFTTVSCEENRWLVIQGPCSQFPDCNGTCIKNGYKSGGKCVEPAKGIAQKDYWASPDGRALWSLNLACPFQVGTHYINNKNSKLSDVGRNLSATQVRFSCGADFH</sequence>
<dbReference type="PROSITE" id="PS51257">
    <property type="entry name" value="PROKAR_LIPOPROTEIN"/>
    <property type="match status" value="1"/>
</dbReference>
<dbReference type="Proteomes" id="UP001604277">
    <property type="component" value="Unassembled WGS sequence"/>
</dbReference>